<dbReference type="Proteomes" id="UP000444721">
    <property type="component" value="Unassembled WGS sequence"/>
</dbReference>
<dbReference type="EMBL" id="VFQX01000028">
    <property type="protein sequence ID" value="KAF0978859.1"/>
    <property type="molecule type" value="Genomic_DNA"/>
</dbReference>
<dbReference type="GeneID" id="68109147"/>
<dbReference type="OrthoDB" id="10255796at2759"/>
<evidence type="ECO:0000256" key="1">
    <source>
        <dbReference type="SAM" id="MobiDB-lite"/>
    </source>
</evidence>
<feature type="compositionally biased region" description="Low complexity" evidence="1">
    <location>
        <begin position="167"/>
        <end position="178"/>
    </location>
</feature>
<feature type="compositionally biased region" description="Basic and acidic residues" evidence="1">
    <location>
        <begin position="179"/>
        <end position="189"/>
    </location>
</feature>
<dbReference type="VEuPathDB" id="AmoebaDB:FDP41_001929"/>
<reference evidence="2 3" key="1">
    <citation type="journal article" date="2019" name="Sci. Rep.">
        <title>Nanopore sequencing improves the draft genome of the human pathogenic amoeba Naegleria fowleri.</title>
        <authorList>
            <person name="Liechti N."/>
            <person name="Schurch N."/>
            <person name="Bruggmann R."/>
            <person name="Wittwer M."/>
        </authorList>
    </citation>
    <scope>NUCLEOTIDE SEQUENCE [LARGE SCALE GENOMIC DNA]</scope>
    <source>
        <strain evidence="2 3">ATCC 30894</strain>
    </source>
</reference>
<dbReference type="OMA" id="MEDGYNQ"/>
<dbReference type="RefSeq" id="XP_044563572.1">
    <property type="nucleotide sequence ID" value="XM_044705067.1"/>
</dbReference>
<dbReference type="VEuPathDB" id="AmoebaDB:NF0009140"/>
<accession>A0A6A5C0Z8</accession>
<evidence type="ECO:0000313" key="2">
    <source>
        <dbReference type="EMBL" id="KAF0978859.1"/>
    </source>
</evidence>
<protein>
    <submittedName>
        <fullName evidence="2">Uncharacterized protein</fullName>
    </submittedName>
</protein>
<feature type="region of interest" description="Disordered" evidence="1">
    <location>
        <begin position="163"/>
        <end position="189"/>
    </location>
</feature>
<keyword evidence="3" id="KW-1185">Reference proteome</keyword>
<proteinExistence type="predicted"/>
<gene>
    <name evidence="2" type="ORF">FDP41_001929</name>
</gene>
<name>A0A6A5C0Z8_NAEFO</name>
<organism evidence="2 3">
    <name type="scientific">Naegleria fowleri</name>
    <name type="common">Brain eating amoeba</name>
    <dbReference type="NCBI Taxonomy" id="5763"/>
    <lineage>
        <taxon>Eukaryota</taxon>
        <taxon>Discoba</taxon>
        <taxon>Heterolobosea</taxon>
        <taxon>Tetramitia</taxon>
        <taxon>Eutetramitia</taxon>
        <taxon>Vahlkampfiidae</taxon>
        <taxon>Naegleria</taxon>
    </lineage>
</organism>
<dbReference type="VEuPathDB" id="AmoebaDB:NfTy_033200"/>
<evidence type="ECO:0000313" key="3">
    <source>
        <dbReference type="Proteomes" id="UP000444721"/>
    </source>
</evidence>
<sequence>MSSSHHLARSVSTLDKNHLRKYSLMLYRALLKKSVDFHLKNEPSPTRSYRVSYLIPGEEFKNYLTGEIRKQFKQAQRLYREEKKTPEWFEQQLKDGFIYLKGLERAFDEGFNMTHNKRKAIRLSPLLHILKLACGEYGNYHYHQKLKELFLLATLMTYQKVQPKPVASSSTQKASAATTREKRIEKASQ</sequence>
<comment type="caution">
    <text evidence="2">The sequence shown here is derived from an EMBL/GenBank/DDBJ whole genome shotgun (WGS) entry which is preliminary data.</text>
</comment>
<dbReference type="AlphaFoldDB" id="A0A6A5C0Z8"/>